<organism evidence="7 8">
    <name type="scientific">Bugula neritina</name>
    <name type="common">Brown bryozoan</name>
    <name type="synonym">Sertularia neritina</name>
    <dbReference type="NCBI Taxonomy" id="10212"/>
    <lineage>
        <taxon>Eukaryota</taxon>
        <taxon>Metazoa</taxon>
        <taxon>Spiralia</taxon>
        <taxon>Lophotrochozoa</taxon>
        <taxon>Bryozoa</taxon>
        <taxon>Gymnolaemata</taxon>
        <taxon>Cheilostomatida</taxon>
        <taxon>Flustrina</taxon>
        <taxon>Buguloidea</taxon>
        <taxon>Bugulidae</taxon>
        <taxon>Bugula</taxon>
    </lineage>
</organism>
<dbReference type="AlphaFoldDB" id="A0A7J7KPK3"/>
<evidence type="ECO:0000313" key="7">
    <source>
        <dbReference type="EMBL" id="KAF6040003.1"/>
    </source>
</evidence>
<dbReference type="PANTHER" id="PTHR46321">
    <property type="entry name" value="KIF1-BINDING PROTEIN"/>
    <property type="match status" value="1"/>
</dbReference>
<evidence type="ECO:0000256" key="1">
    <source>
        <dbReference type="ARBA" id="ARBA00004245"/>
    </source>
</evidence>
<evidence type="ECO:0000256" key="6">
    <source>
        <dbReference type="SAM" id="MobiDB-lite"/>
    </source>
</evidence>
<evidence type="ECO:0000256" key="5">
    <source>
        <dbReference type="ARBA" id="ARBA00023212"/>
    </source>
</evidence>
<sequence length="659" mass="75333">MESASSNRTIQDEVGSDRQDSLWDLSYVKSSLDTITQLNDIDSLNDPEDLPFKSKYAAREHLEELRKRLKTLIESQFSEAPVSSHSEEASPPTSCDDTADVSPENINLELDISMLNMSHNNTQADDVLKSSTGTKTCVVSNFDRLEIFLRYIEGKLGLNYVECEETSSGEEHLSQALKSLTSKYDFTSPSAVHVYKFLLNQLGILHATRRSTEKAADALHKAEKVYDIYKANHSEAPSFPTDLLASFKGTSDENNESSKWMLFESEHTQTLFYLAQVYQKSNDSAKASHYCQLTLRRQLQMKKYDPVEWALNAATLSQYYMLEREFSLARHCLASSMKIFEELGAVDKNLEEGSLYSKSIDIKRCWVKYGLELLEVSWIRLLAEDGEDGSTTANTGEDEKNADFFDLELTKYELWMPSKYLLDFDQARSVFLKVQELIVEAKEMYGIDSFCSDYVELIQDHSRAFKNLSVFEANSERRSKMHKRRADMLEEVTAELNPQFYLLVWRQLVYETAEVYSAMVDCKADIMSELNQRPSQQAVTKLNSLCQKSIHKYLEYIGSLKTPEGTLPEPLPPGDERPVLVAWFCVARLYYKMIMPGMSQQIECVQKTLLYYKLVVDSCDKNSGYAQLMEAELPVCREMVNLLPVKLNKMIAQMQSGFE</sequence>
<dbReference type="InterPro" id="IPR022083">
    <property type="entry name" value="KBP"/>
</dbReference>
<keyword evidence="5" id="KW-0206">Cytoskeleton</keyword>
<comment type="similarity">
    <text evidence="2">Belongs to the KIF-binding protein family.</text>
</comment>
<dbReference type="GO" id="GO:0000226">
    <property type="term" value="P:microtubule cytoskeleton organization"/>
    <property type="evidence" value="ECO:0007669"/>
    <property type="project" value="TreeGrafter"/>
</dbReference>
<dbReference type="PANTHER" id="PTHR46321:SF1">
    <property type="entry name" value="KIF-BINDING PROTEIN"/>
    <property type="match status" value="1"/>
</dbReference>
<comment type="subcellular location">
    <subcellularLocation>
        <location evidence="1">Cytoplasm</location>
        <location evidence="1">Cytoskeleton</location>
    </subcellularLocation>
</comment>
<evidence type="ECO:0000313" key="8">
    <source>
        <dbReference type="Proteomes" id="UP000593567"/>
    </source>
</evidence>
<dbReference type="OrthoDB" id="409897at2759"/>
<dbReference type="GO" id="GO:0005856">
    <property type="term" value="C:cytoskeleton"/>
    <property type="evidence" value="ECO:0007669"/>
    <property type="project" value="UniProtKB-SubCell"/>
</dbReference>
<accession>A0A7J7KPK3</accession>
<dbReference type="Gene3D" id="1.25.40.10">
    <property type="entry name" value="Tetratricopeptide repeat domain"/>
    <property type="match status" value="1"/>
</dbReference>
<dbReference type="Proteomes" id="UP000593567">
    <property type="component" value="Unassembled WGS sequence"/>
</dbReference>
<keyword evidence="4" id="KW-0963">Cytoplasm</keyword>
<evidence type="ECO:0000256" key="2">
    <source>
        <dbReference type="ARBA" id="ARBA00010305"/>
    </source>
</evidence>
<dbReference type="GO" id="GO:0021952">
    <property type="term" value="P:central nervous system projection neuron axonogenesis"/>
    <property type="evidence" value="ECO:0007669"/>
    <property type="project" value="TreeGrafter"/>
</dbReference>
<reference evidence="7" key="1">
    <citation type="submission" date="2020-06" db="EMBL/GenBank/DDBJ databases">
        <title>Draft genome of Bugula neritina, a colonial animal packing powerful symbionts and potential medicines.</title>
        <authorList>
            <person name="Rayko M."/>
        </authorList>
    </citation>
    <scope>NUCLEOTIDE SEQUENCE [LARGE SCALE GENOMIC DNA]</scope>
    <source>
        <strain evidence="7">Kwan_BN1</strain>
    </source>
</reference>
<evidence type="ECO:0000256" key="3">
    <source>
        <dbReference type="ARBA" id="ARBA00016840"/>
    </source>
</evidence>
<dbReference type="Pfam" id="PF12309">
    <property type="entry name" value="KBP_C"/>
    <property type="match status" value="1"/>
</dbReference>
<feature type="region of interest" description="Disordered" evidence="6">
    <location>
        <begin position="77"/>
        <end position="101"/>
    </location>
</feature>
<gene>
    <name evidence="7" type="ORF">EB796_001690</name>
</gene>
<dbReference type="InterPro" id="IPR011990">
    <property type="entry name" value="TPR-like_helical_dom_sf"/>
</dbReference>
<evidence type="ECO:0000256" key="4">
    <source>
        <dbReference type="ARBA" id="ARBA00022490"/>
    </source>
</evidence>
<dbReference type="GO" id="GO:1990535">
    <property type="term" value="P:neuron projection maintenance"/>
    <property type="evidence" value="ECO:0007669"/>
    <property type="project" value="TreeGrafter"/>
</dbReference>
<protein>
    <recommendedName>
        <fullName evidence="3">KIF-binding protein</fullName>
    </recommendedName>
</protein>
<dbReference type="EMBL" id="VXIV02000188">
    <property type="protein sequence ID" value="KAF6040003.1"/>
    <property type="molecule type" value="Genomic_DNA"/>
</dbReference>
<proteinExistence type="inferred from homology"/>
<name>A0A7J7KPK3_BUGNE</name>
<comment type="caution">
    <text evidence="7">The sequence shown here is derived from an EMBL/GenBank/DDBJ whole genome shotgun (WGS) entry which is preliminary data.</text>
</comment>
<keyword evidence="8" id="KW-1185">Reference proteome</keyword>